<dbReference type="Proteomes" id="UP001143463">
    <property type="component" value="Unassembled WGS sequence"/>
</dbReference>
<dbReference type="InterPro" id="IPR052524">
    <property type="entry name" value="MFS_Cyanate_Porter"/>
</dbReference>
<dbReference type="Pfam" id="PF07690">
    <property type="entry name" value="MFS_1"/>
    <property type="match status" value="1"/>
</dbReference>
<dbReference type="GO" id="GO:0022857">
    <property type="term" value="F:transmembrane transporter activity"/>
    <property type="evidence" value="ECO:0007669"/>
    <property type="project" value="InterPro"/>
</dbReference>
<keyword evidence="2" id="KW-0812">Transmembrane</keyword>
<dbReference type="PANTHER" id="PTHR23523:SF2">
    <property type="entry name" value="2-NITROIMIDAZOLE TRANSPORTER"/>
    <property type="match status" value="1"/>
</dbReference>
<accession>A0A9W6KZV6</accession>
<reference evidence="3" key="1">
    <citation type="journal article" date="2014" name="Int. J. Syst. Evol. Microbiol.">
        <title>Complete genome sequence of Corynebacterium casei LMG S-19264T (=DSM 44701T), isolated from a smear-ripened cheese.</title>
        <authorList>
            <consortium name="US DOE Joint Genome Institute (JGI-PGF)"/>
            <person name="Walter F."/>
            <person name="Albersmeier A."/>
            <person name="Kalinowski J."/>
            <person name="Ruckert C."/>
        </authorList>
    </citation>
    <scope>NUCLEOTIDE SEQUENCE</scope>
    <source>
        <strain evidence="3">VKM Ac-1069</strain>
    </source>
</reference>
<feature type="transmembrane region" description="Helical" evidence="2">
    <location>
        <begin position="181"/>
        <end position="202"/>
    </location>
</feature>
<dbReference type="InterPro" id="IPR011701">
    <property type="entry name" value="MFS"/>
</dbReference>
<evidence type="ECO:0000313" key="3">
    <source>
        <dbReference type="EMBL" id="GLL10342.1"/>
    </source>
</evidence>
<comment type="caution">
    <text evidence="3">The sequence shown here is derived from an EMBL/GenBank/DDBJ whole genome shotgun (WGS) entry which is preliminary data.</text>
</comment>
<dbReference type="EMBL" id="BSFQ01000004">
    <property type="protein sequence ID" value="GLL10342.1"/>
    <property type="molecule type" value="Genomic_DNA"/>
</dbReference>
<evidence type="ECO:0000313" key="4">
    <source>
        <dbReference type="Proteomes" id="UP001143463"/>
    </source>
</evidence>
<feature type="transmembrane region" description="Helical" evidence="2">
    <location>
        <begin position="294"/>
        <end position="315"/>
    </location>
</feature>
<feature type="transmembrane region" description="Helical" evidence="2">
    <location>
        <begin position="347"/>
        <end position="369"/>
    </location>
</feature>
<keyword evidence="2" id="KW-0472">Membrane</keyword>
<feature type="region of interest" description="Disordered" evidence="1">
    <location>
        <begin position="1"/>
        <end position="20"/>
    </location>
</feature>
<dbReference type="Gene3D" id="1.20.1250.20">
    <property type="entry name" value="MFS general substrate transporter like domains"/>
    <property type="match status" value="1"/>
</dbReference>
<sequence length="436" mass="43691">MAVGEPGRAEASPDLGARPRVEHHRVADGQALEIAGEAAAEERLTPARFGPLSGTLLLAVGVVLAAVNLRAAVTSASSLLGDVRTGLGASAAWTSLLTTAPTLCFAVAGLAAPALARRVGLARAIGVALAVLGAGLVVRVLGGAGLMLGGTFVACAGIAVANVLVPVVVKESFAHRVGLMTGLYTAALQGSGALGSALTPAVEGPAGGWRGALVLWAALALVALVVWAVGARHRPAAEVAHGARRASWGRLLRSPVAWSVTAFMGLQSFMAYVVMGWLPQIYLGAGLSKGTAGVMLSIATLVAVPFSLMVPAFAARRRSQSGWNAGLTLLAIAGALGLMLAPAAVPWLWAVLLGTGMTVFAMAMTVITLRAGDAATAAGLSAMAQGFGYLLASTGPMLVGLLHEATGGWTVSLAVLLVALVAQLVAGVLAGRPRTV</sequence>
<keyword evidence="4" id="KW-1185">Reference proteome</keyword>
<evidence type="ECO:0000256" key="1">
    <source>
        <dbReference type="SAM" id="MobiDB-lite"/>
    </source>
</evidence>
<dbReference type="RefSeq" id="WP_081923745.1">
    <property type="nucleotide sequence ID" value="NZ_BAAAUZ010000016.1"/>
</dbReference>
<name>A0A9W6KZV6_9PSEU</name>
<reference evidence="3" key="2">
    <citation type="submission" date="2023-01" db="EMBL/GenBank/DDBJ databases">
        <authorList>
            <person name="Sun Q."/>
            <person name="Evtushenko L."/>
        </authorList>
    </citation>
    <scope>NUCLEOTIDE SEQUENCE</scope>
    <source>
        <strain evidence="3">VKM Ac-1069</strain>
    </source>
</reference>
<dbReference type="AlphaFoldDB" id="A0A9W6KZV6"/>
<feature type="transmembrane region" description="Helical" evidence="2">
    <location>
        <begin position="409"/>
        <end position="430"/>
    </location>
</feature>
<feature type="transmembrane region" description="Helical" evidence="2">
    <location>
        <begin position="322"/>
        <end position="341"/>
    </location>
</feature>
<feature type="transmembrane region" description="Helical" evidence="2">
    <location>
        <begin position="52"/>
        <end position="71"/>
    </location>
</feature>
<feature type="transmembrane region" description="Helical" evidence="2">
    <location>
        <begin position="148"/>
        <end position="169"/>
    </location>
</feature>
<feature type="transmembrane region" description="Helical" evidence="2">
    <location>
        <begin position="124"/>
        <end position="142"/>
    </location>
</feature>
<feature type="transmembrane region" description="Helical" evidence="2">
    <location>
        <begin position="208"/>
        <end position="230"/>
    </location>
</feature>
<dbReference type="InterPro" id="IPR036259">
    <property type="entry name" value="MFS_trans_sf"/>
</dbReference>
<dbReference type="SUPFAM" id="SSF103473">
    <property type="entry name" value="MFS general substrate transporter"/>
    <property type="match status" value="1"/>
</dbReference>
<gene>
    <name evidence="3" type="ORF">GCM10017577_14820</name>
</gene>
<feature type="transmembrane region" description="Helical" evidence="2">
    <location>
        <begin position="381"/>
        <end position="403"/>
    </location>
</feature>
<keyword evidence="2" id="KW-1133">Transmembrane helix</keyword>
<proteinExistence type="predicted"/>
<dbReference type="PANTHER" id="PTHR23523">
    <property type="match status" value="1"/>
</dbReference>
<protein>
    <submittedName>
        <fullName evidence="3">MFS transporter</fullName>
    </submittedName>
</protein>
<feature type="transmembrane region" description="Helical" evidence="2">
    <location>
        <begin position="91"/>
        <end position="112"/>
    </location>
</feature>
<evidence type="ECO:0000256" key="2">
    <source>
        <dbReference type="SAM" id="Phobius"/>
    </source>
</evidence>
<organism evidence="3 4">
    <name type="scientific">Pseudonocardia halophobica</name>
    <dbReference type="NCBI Taxonomy" id="29401"/>
    <lineage>
        <taxon>Bacteria</taxon>
        <taxon>Bacillati</taxon>
        <taxon>Actinomycetota</taxon>
        <taxon>Actinomycetes</taxon>
        <taxon>Pseudonocardiales</taxon>
        <taxon>Pseudonocardiaceae</taxon>
        <taxon>Pseudonocardia</taxon>
    </lineage>
</organism>
<feature type="transmembrane region" description="Helical" evidence="2">
    <location>
        <begin position="251"/>
        <end position="274"/>
    </location>
</feature>